<evidence type="ECO:0000256" key="1">
    <source>
        <dbReference type="ARBA" id="ARBA00022448"/>
    </source>
</evidence>
<organism evidence="12 13">
    <name type="scientific">Brumicola blandensis</name>
    <dbReference type="NCBI Taxonomy" id="3075611"/>
    <lineage>
        <taxon>Bacteria</taxon>
        <taxon>Pseudomonadati</taxon>
        <taxon>Pseudomonadota</taxon>
        <taxon>Gammaproteobacteria</taxon>
        <taxon>Alteromonadales</taxon>
        <taxon>Alteromonadaceae</taxon>
        <taxon>Brumicola</taxon>
    </lineage>
</organism>
<dbReference type="SMART" id="SM00382">
    <property type="entry name" value="AAA"/>
    <property type="match status" value="1"/>
</dbReference>
<keyword evidence="6 12" id="KW-0067">ATP-binding</keyword>
<accession>A0AAW8QVH5</accession>
<dbReference type="InterPro" id="IPR011868">
    <property type="entry name" value="ModC_ABC_ATP-bd"/>
</dbReference>
<dbReference type="PANTHER" id="PTHR43514:SF4">
    <property type="entry name" value="ABC TRANSPORTER I FAMILY MEMBER 10"/>
    <property type="match status" value="1"/>
</dbReference>
<dbReference type="InterPro" id="IPR005116">
    <property type="entry name" value="Transp-assoc_OB_typ1"/>
</dbReference>
<dbReference type="GO" id="GO:0016020">
    <property type="term" value="C:membrane"/>
    <property type="evidence" value="ECO:0007669"/>
    <property type="project" value="InterPro"/>
</dbReference>
<dbReference type="GO" id="GO:0016887">
    <property type="term" value="F:ATP hydrolysis activity"/>
    <property type="evidence" value="ECO:0007669"/>
    <property type="project" value="InterPro"/>
</dbReference>
<keyword evidence="13" id="KW-1185">Reference proteome</keyword>
<keyword evidence="5" id="KW-0547">Nucleotide-binding</keyword>
<evidence type="ECO:0000313" key="13">
    <source>
        <dbReference type="Proteomes" id="UP001249020"/>
    </source>
</evidence>
<evidence type="ECO:0000256" key="6">
    <source>
        <dbReference type="ARBA" id="ARBA00022840"/>
    </source>
</evidence>
<feature type="domain" description="Mop" evidence="11">
    <location>
        <begin position="303"/>
        <end position="368"/>
    </location>
</feature>
<protein>
    <submittedName>
        <fullName evidence="12">Molybdenum ABC transporter ATP-binding protein</fullName>
    </submittedName>
</protein>
<dbReference type="PROSITE" id="PS51866">
    <property type="entry name" value="MOP"/>
    <property type="match status" value="1"/>
</dbReference>
<dbReference type="InterPro" id="IPR004606">
    <property type="entry name" value="Mop_domain"/>
</dbReference>
<reference evidence="12 13" key="1">
    <citation type="submission" date="2023-09" db="EMBL/GenBank/DDBJ databases">
        <authorList>
            <person name="Rey-Velasco X."/>
        </authorList>
    </citation>
    <scope>NUCLEOTIDE SEQUENCE [LARGE SCALE GENOMIC DNA]</scope>
    <source>
        <strain evidence="12 13">W409</strain>
    </source>
</reference>
<dbReference type="SUPFAM" id="SSF50331">
    <property type="entry name" value="MOP-like"/>
    <property type="match status" value="1"/>
</dbReference>
<evidence type="ECO:0000256" key="4">
    <source>
        <dbReference type="ARBA" id="ARBA00022519"/>
    </source>
</evidence>
<evidence type="ECO:0000259" key="10">
    <source>
        <dbReference type="PROSITE" id="PS50893"/>
    </source>
</evidence>
<dbReference type="PROSITE" id="PS00211">
    <property type="entry name" value="ABC_TRANSPORTER_1"/>
    <property type="match status" value="1"/>
</dbReference>
<dbReference type="Proteomes" id="UP001249020">
    <property type="component" value="Unassembled WGS sequence"/>
</dbReference>
<dbReference type="InterPro" id="IPR017871">
    <property type="entry name" value="ABC_transporter-like_CS"/>
</dbReference>
<dbReference type="GO" id="GO:0015098">
    <property type="term" value="F:molybdate ion transmembrane transporter activity"/>
    <property type="evidence" value="ECO:0007669"/>
    <property type="project" value="InterPro"/>
</dbReference>
<dbReference type="PANTHER" id="PTHR43514">
    <property type="entry name" value="ABC TRANSPORTER I FAMILY MEMBER 10"/>
    <property type="match status" value="1"/>
</dbReference>
<evidence type="ECO:0000256" key="3">
    <source>
        <dbReference type="ARBA" id="ARBA00022505"/>
    </source>
</evidence>
<keyword evidence="3 9" id="KW-0500">Molybdenum</keyword>
<dbReference type="Pfam" id="PF00005">
    <property type="entry name" value="ABC_tran"/>
    <property type="match status" value="1"/>
</dbReference>
<dbReference type="RefSeq" id="WP_311359991.1">
    <property type="nucleotide sequence ID" value="NZ_JAVRIE010000001.1"/>
</dbReference>
<evidence type="ECO:0000256" key="8">
    <source>
        <dbReference type="ARBA" id="ARBA00023136"/>
    </source>
</evidence>
<keyword evidence="4" id="KW-0997">Cell inner membrane</keyword>
<feature type="domain" description="ABC transporter" evidence="10">
    <location>
        <begin position="8"/>
        <end position="244"/>
    </location>
</feature>
<keyword evidence="7" id="KW-1278">Translocase</keyword>
<dbReference type="GO" id="GO:0005524">
    <property type="term" value="F:ATP binding"/>
    <property type="evidence" value="ECO:0007669"/>
    <property type="project" value="UniProtKB-KW"/>
</dbReference>
<dbReference type="AlphaFoldDB" id="A0AAW8QVH5"/>
<dbReference type="NCBIfam" id="TIGR02142">
    <property type="entry name" value="modC_ABC"/>
    <property type="match status" value="1"/>
</dbReference>
<dbReference type="InterPro" id="IPR008995">
    <property type="entry name" value="Mo/tungstate-bd_C_term_dom"/>
</dbReference>
<evidence type="ECO:0000313" key="12">
    <source>
        <dbReference type="EMBL" id="MDT0581178.1"/>
    </source>
</evidence>
<comment type="caution">
    <text evidence="12">The sequence shown here is derived from an EMBL/GenBank/DDBJ whole genome shotgun (WGS) entry which is preliminary data.</text>
</comment>
<dbReference type="Gene3D" id="3.40.50.300">
    <property type="entry name" value="P-loop containing nucleotide triphosphate hydrolases"/>
    <property type="match status" value="1"/>
</dbReference>
<name>A0AAW8QVH5_9ALTE</name>
<keyword evidence="8" id="KW-0472">Membrane</keyword>
<dbReference type="Gene3D" id="2.40.50.100">
    <property type="match status" value="1"/>
</dbReference>
<evidence type="ECO:0000259" key="11">
    <source>
        <dbReference type="PROSITE" id="PS51866"/>
    </source>
</evidence>
<evidence type="ECO:0000256" key="2">
    <source>
        <dbReference type="ARBA" id="ARBA00022475"/>
    </source>
</evidence>
<dbReference type="Pfam" id="PF03459">
    <property type="entry name" value="TOBE"/>
    <property type="match status" value="1"/>
</dbReference>
<dbReference type="GO" id="GO:0140359">
    <property type="term" value="F:ABC-type transporter activity"/>
    <property type="evidence" value="ECO:0007669"/>
    <property type="project" value="InterPro"/>
</dbReference>
<proteinExistence type="predicted"/>
<dbReference type="SUPFAM" id="SSF52540">
    <property type="entry name" value="P-loop containing nucleoside triphosphate hydrolases"/>
    <property type="match status" value="1"/>
</dbReference>
<dbReference type="InterPro" id="IPR050334">
    <property type="entry name" value="Molybdenum_import_ModC"/>
</dbReference>
<dbReference type="InterPro" id="IPR003439">
    <property type="entry name" value="ABC_transporter-like_ATP-bd"/>
</dbReference>
<dbReference type="InterPro" id="IPR003593">
    <property type="entry name" value="AAA+_ATPase"/>
</dbReference>
<evidence type="ECO:0000256" key="7">
    <source>
        <dbReference type="ARBA" id="ARBA00022967"/>
    </source>
</evidence>
<evidence type="ECO:0000256" key="5">
    <source>
        <dbReference type="ARBA" id="ARBA00022741"/>
    </source>
</evidence>
<sequence>MSSKTGEQNQNHLAFQLSYPSREKPFDFDVNACFPNNGVTAILGESGSGKTTLLRCIAGLEKSARGHLQIGQTTWLSEQVNVPTHKREIGYVFQDARLFEHLSVRDNLAFALKRSHEKVTRAFHEEVIHALGIEELLTRSPDKLSGGEKQRVAMARALLIKPKLLLMDEPLASLDETRKQEILPYLSALQCISKVPILYVSHSSDEVCKLANHLLVINNGKLATSGPINEVLSSTELPSNYVSEASTILDCHVLERKEKWQLIKVGFDHSYLWLEDKGQELGQQLKVRLLASDLSISLDPAPQSTMLNRLAGRINSIQRDSSSASVLVKIDVGNKELVARVTRKSIDDLFLMVGMPVFLQVKSVAILV</sequence>
<dbReference type="PROSITE" id="PS50893">
    <property type="entry name" value="ABC_TRANSPORTER_2"/>
    <property type="match status" value="1"/>
</dbReference>
<evidence type="ECO:0000256" key="9">
    <source>
        <dbReference type="PROSITE-ProRule" id="PRU01213"/>
    </source>
</evidence>
<dbReference type="InterPro" id="IPR027417">
    <property type="entry name" value="P-loop_NTPase"/>
</dbReference>
<dbReference type="EMBL" id="JAVRIE010000001">
    <property type="protein sequence ID" value="MDT0581178.1"/>
    <property type="molecule type" value="Genomic_DNA"/>
</dbReference>
<keyword evidence="2" id="KW-1003">Cell membrane</keyword>
<keyword evidence="1" id="KW-0813">Transport</keyword>
<gene>
    <name evidence="12" type="primary">modC</name>
    <name evidence="12" type="ORF">RM544_01385</name>
</gene>